<evidence type="ECO:0000313" key="3">
    <source>
        <dbReference type="Proteomes" id="UP000235828"/>
    </source>
</evidence>
<dbReference type="RefSeq" id="WP_102524532.1">
    <property type="nucleotide sequence ID" value="NZ_LT960612.1"/>
</dbReference>
<dbReference type="AlphaFoldDB" id="A0A2N8ZJY8"/>
<dbReference type="EMBL" id="LT960612">
    <property type="protein sequence ID" value="SON52229.1"/>
    <property type="molecule type" value="Genomic_DNA"/>
</dbReference>
<gene>
    <name evidence="2" type="primary">yhaH</name>
    <name evidence="2" type="ORF">VTAP4600_B0618</name>
</gene>
<evidence type="ECO:0008006" key="4">
    <source>
        <dbReference type="Google" id="ProtNLM"/>
    </source>
</evidence>
<sequence length="123" mass="13672">MEYFISAIKKYAVFKGRARRKEFWYFYLISFIISLALAFLDNQMGTFNPGIGGGLLGGVYGIFIFLPSLSLTVRRIHDTSHSGYWAFLLLIPIIGVLAILVFALLDSKPGSNEYGVSPKESAP</sequence>
<dbReference type="GO" id="GO:0005886">
    <property type="term" value="C:plasma membrane"/>
    <property type="evidence" value="ECO:0007669"/>
    <property type="project" value="TreeGrafter"/>
</dbReference>
<dbReference type="InterPro" id="IPR008523">
    <property type="entry name" value="DUF805"/>
</dbReference>
<dbReference type="Proteomes" id="UP000235828">
    <property type="component" value="Chromosome B"/>
</dbReference>
<keyword evidence="1" id="KW-0472">Membrane</keyword>
<dbReference type="OrthoDB" id="9812349at2"/>
<feature type="transmembrane region" description="Helical" evidence="1">
    <location>
        <begin position="52"/>
        <end position="73"/>
    </location>
</feature>
<dbReference type="PANTHER" id="PTHR34980:SF2">
    <property type="entry name" value="INNER MEMBRANE PROTEIN YHAH-RELATED"/>
    <property type="match status" value="1"/>
</dbReference>
<keyword evidence="1" id="KW-0812">Transmembrane</keyword>
<feature type="transmembrane region" description="Helical" evidence="1">
    <location>
        <begin position="23"/>
        <end position="40"/>
    </location>
</feature>
<reference evidence="2 3" key="1">
    <citation type="submission" date="2017-10" db="EMBL/GenBank/DDBJ databases">
        <authorList>
            <person name="Banno H."/>
            <person name="Chua N.-H."/>
        </authorList>
    </citation>
    <scope>NUCLEOTIDE SEQUENCE [LARGE SCALE GENOMIC DNA]</scope>
    <source>
        <strain evidence="2">Vibrio tapetis CECT4600</strain>
    </source>
</reference>
<evidence type="ECO:0000256" key="1">
    <source>
        <dbReference type="SAM" id="Phobius"/>
    </source>
</evidence>
<evidence type="ECO:0000313" key="2">
    <source>
        <dbReference type="EMBL" id="SON52229.1"/>
    </source>
</evidence>
<dbReference type="Pfam" id="PF05656">
    <property type="entry name" value="DUF805"/>
    <property type="match status" value="1"/>
</dbReference>
<keyword evidence="1" id="KW-1133">Transmembrane helix</keyword>
<keyword evidence="3" id="KW-1185">Reference proteome</keyword>
<accession>A0A2N8ZJY8</accession>
<feature type="transmembrane region" description="Helical" evidence="1">
    <location>
        <begin position="85"/>
        <end position="105"/>
    </location>
</feature>
<name>A0A2N8ZJY8_9VIBR</name>
<organism evidence="2 3">
    <name type="scientific">Vibrio tapetis subsp. tapetis</name>
    <dbReference type="NCBI Taxonomy" id="1671868"/>
    <lineage>
        <taxon>Bacteria</taxon>
        <taxon>Pseudomonadati</taxon>
        <taxon>Pseudomonadota</taxon>
        <taxon>Gammaproteobacteria</taxon>
        <taxon>Vibrionales</taxon>
        <taxon>Vibrionaceae</taxon>
        <taxon>Vibrio</taxon>
    </lineage>
</organism>
<dbReference type="PANTHER" id="PTHR34980">
    <property type="entry name" value="INNER MEMBRANE PROTEIN-RELATED-RELATED"/>
    <property type="match status" value="1"/>
</dbReference>
<proteinExistence type="predicted"/>
<dbReference type="KEGG" id="vta:B0618"/>
<protein>
    <recommendedName>
        <fullName evidence="4">DUF805 domain-containing protein</fullName>
    </recommendedName>
</protein>